<dbReference type="Pfam" id="PF00908">
    <property type="entry name" value="dTDP_sugar_isom"/>
    <property type="match status" value="1"/>
</dbReference>
<dbReference type="PANTHER" id="PTHR21047:SF2">
    <property type="entry name" value="THYMIDINE DIPHOSPHO-4-KETO-RHAMNOSE 3,5-EPIMERASE"/>
    <property type="match status" value="1"/>
</dbReference>
<evidence type="ECO:0000256" key="4">
    <source>
        <dbReference type="ARBA" id="ARBA00019595"/>
    </source>
</evidence>
<gene>
    <name evidence="6" type="ORF">ABID41_002253</name>
</gene>
<comment type="catalytic activity">
    <reaction evidence="1 5">
        <text>dTDP-4-dehydro-6-deoxy-alpha-D-glucose = dTDP-4-dehydro-beta-L-rhamnose</text>
        <dbReference type="Rhea" id="RHEA:16969"/>
        <dbReference type="ChEBI" id="CHEBI:57649"/>
        <dbReference type="ChEBI" id="CHEBI:62830"/>
        <dbReference type="EC" id="5.1.3.13"/>
    </reaction>
</comment>
<dbReference type="RefSeq" id="WP_331931371.1">
    <property type="nucleotide sequence ID" value="NZ_JBEPLU010000001.1"/>
</dbReference>
<comment type="caution">
    <text evidence="6">The sequence shown here is derived from an EMBL/GenBank/DDBJ whole genome shotgun (WGS) entry which is preliminary data.</text>
</comment>
<sequence length="178" mass="19786">MRFTPTAVEGVVVVDLDPVGDERGFFARLHCPDEFAAAGHPFVPQQTSLSRNVRAGTLRGMHYEAEPHTEAKLVRVTRGRIFDVAVDLRPGSQTFRQWTGVELSAETGRALLIGEGMAHGFVTLEDETDVIYQINRIFEPGHGRGVRWNDPAFGIHWPVEPTVISERDAGYADFQEQG</sequence>
<keyword evidence="5 6" id="KW-0413">Isomerase</keyword>
<proteinExistence type="inferred from homology"/>
<dbReference type="Gene3D" id="2.60.120.10">
    <property type="entry name" value="Jelly Rolls"/>
    <property type="match status" value="1"/>
</dbReference>
<dbReference type="InterPro" id="IPR014710">
    <property type="entry name" value="RmlC-like_jellyroll"/>
</dbReference>
<dbReference type="EMBL" id="JBEPLU010000001">
    <property type="protein sequence ID" value="MET3527158.1"/>
    <property type="molecule type" value="Genomic_DNA"/>
</dbReference>
<evidence type="ECO:0000256" key="5">
    <source>
        <dbReference type="RuleBase" id="RU364069"/>
    </source>
</evidence>
<dbReference type="InterPro" id="IPR000888">
    <property type="entry name" value="RmlC-like"/>
</dbReference>
<evidence type="ECO:0000256" key="2">
    <source>
        <dbReference type="ARBA" id="ARBA00001997"/>
    </source>
</evidence>
<dbReference type="PANTHER" id="PTHR21047">
    <property type="entry name" value="DTDP-6-DEOXY-D-GLUCOSE-3,5 EPIMERASE"/>
    <property type="match status" value="1"/>
</dbReference>
<protein>
    <recommendedName>
        <fullName evidence="4 5">dTDP-4-dehydrorhamnose 3,5-epimerase</fullName>
        <ecNumber evidence="3 5">5.1.3.13</ecNumber>
    </recommendedName>
    <alternativeName>
        <fullName evidence="5">Thymidine diphospho-4-keto-rhamnose 3,5-epimerase</fullName>
    </alternativeName>
</protein>
<dbReference type="NCBIfam" id="TIGR01221">
    <property type="entry name" value="rmlC"/>
    <property type="match status" value="1"/>
</dbReference>
<reference evidence="6 7" key="1">
    <citation type="submission" date="2024-06" db="EMBL/GenBank/DDBJ databases">
        <title>Genomic Encyclopedia of Type Strains, Phase IV (KMG-IV): sequencing the most valuable type-strain genomes for metagenomic binning, comparative biology and taxonomic classification.</title>
        <authorList>
            <person name="Goeker M."/>
        </authorList>
    </citation>
    <scope>NUCLEOTIDE SEQUENCE [LARGE SCALE GENOMIC DNA]</scope>
    <source>
        <strain evidence="6 7">DSM 17809</strain>
    </source>
</reference>
<dbReference type="SUPFAM" id="SSF51182">
    <property type="entry name" value="RmlC-like cupins"/>
    <property type="match status" value="1"/>
</dbReference>
<evidence type="ECO:0000313" key="6">
    <source>
        <dbReference type="EMBL" id="MET3527158.1"/>
    </source>
</evidence>
<keyword evidence="7" id="KW-1185">Reference proteome</keyword>
<name>A0ABV2EJG1_9CAUL</name>
<evidence type="ECO:0000256" key="3">
    <source>
        <dbReference type="ARBA" id="ARBA00012098"/>
    </source>
</evidence>
<comment type="function">
    <text evidence="2 5">Catalyzes the epimerization of the C3' and C5'positions of dTDP-6-deoxy-D-xylo-4-hexulose, forming dTDP-6-deoxy-L-lyxo-4-hexulose.</text>
</comment>
<comment type="pathway">
    <text evidence="5">Carbohydrate biosynthesis; dTDP-L-rhamnose biosynthesis.</text>
</comment>
<dbReference type="GO" id="GO:0008830">
    <property type="term" value="F:dTDP-4-dehydrorhamnose 3,5-epimerase activity"/>
    <property type="evidence" value="ECO:0007669"/>
    <property type="project" value="UniProtKB-EC"/>
</dbReference>
<dbReference type="CDD" id="cd00438">
    <property type="entry name" value="cupin_RmlC"/>
    <property type="match status" value="1"/>
</dbReference>
<evidence type="ECO:0000313" key="7">
    <source>
        <dbReference type="Proteomes" id="UP001549110"/>
    </source>
</evidence>
<evidence type="ECO:0000256" key="1">
    <source>
        <dbReference type="ARBA" id="ARBA00001298"/>
    </source>
</evidence>
<comment type="subunit">
    <text evidence="5">Homodimer.</text>
</comment>
<dbReference type="EC" id="5.1.3.13" evidence="3 5"/>
<dbReference type="Proteomes" id="UP001549110">
    <property type="component" value="Unassembled WGS sequence"/>
</dbReference>
<dbReference type="InterPro" id="IPR011051">
    <property type="entry name" value="RmlC_Cupin_sf"/>
</dbReference>
<organism evidence="6 7">
    <name type="scientific">Phenylobacterium koreense</name>
    <dbReference type="NCBI Taxonomy" id="266125"/>
    <lineage>
        <taxon>Bacteria</taxon>
        <taxon>Pseudomonadati</taxon>
        <taxon>Pseudomonadota</taxon>
        <taxon>Alphaproteobacteria</taxon>
        <taxon>Caulobacterales</taxon>
        <taxon>Caulobacteraceae</taxon>
        <taxon>Phenylobacterium</taxon>
    </lineage>
</organism>
<accession>A0ABV2EJG1</accession>
<comment type="similarity">
    <text evidence="5">Belongs to the dTDP-4-dehydrorhamnose 3,5-epimerase family.</text>
</comment>